<gene>
    <name evidence="1" type="ORF">IFM89_006247</name>
</gene>
<evidence type="ECO:0000313" key="2">
    <source>
        <dbReference type="Proteomes" id="UP000631114"/>
    </source>
</evidence>
<dbReference type="EMBL" id="JADFTS010000001">
    <property type="protein sequence ID" value="KAF9623901.1"/>
    <property type="molecule type" value="Genomic_DNA"/>
</dbReference>
<proteinExistence type="predicted"/>
<organism evidence="1 2">
    <name type="scientific">Coptis chinensis</name>
    <dbReference type="NCBI Taxonomy" id="261450"/>
    <lineage>
        <taxon>Eukaryota</taxon>
        <taxon>Viridiplantae</taxon>
        <taxon>Streptophyta</taxon>
        <taxon>Embryophyta</taxon>
        <taxon>Tracheophyta</taxon>
        <taxon>Spermatophyta</taxon>
        <taxon>Magnoliopsida</taxon>
        <taxon>Ranunculales</taxon>
        <taxon>Ranunculaceae</taxon>
        <taxon>Coptidoideae</taxon>
        <taxon>Coptis</taxon>
    </lineage>
</organism>
<dbReference type="OrthoDB" id="1305444at2759"/>
<comment type="caution">
    <text evidence="1">The sequence shown here is derived from an EMBL/GenBank/DDBJ whole genome shotgun (WGS) entry which is preliminary data.</text>
</comment>
<evidence type="ECO:0000313" key="1">
    <source>
        <dbReference type="EMBL" id="KAF9623901.1"/>
    </source>
</evidence>
<evidence type="ECO:0008006" key="3">
    <source>
        <dbReference type="Google" id="ProtNLM"/>
    </source>
</evidence>
<sequence length="163" mass="18110">MKAFICAIVGGIWTERNSRRFEHIQTRAHEVALNAIRTTRLYLQAELKEVVNTAQTQEFLQRIGVTTSMKGRVLINCTWTKPHGDVLKLNSYGSVTNDNTGFGGMLLDSNGEVRLAYSGCNGPRSVLYQELHGIKYELIGSLHLSNTKVMVASDSLNAIQILN</sequence>
<reference evidence="1 2" key="1">
    <citation type="submission" date="2020-10" db="EMBL/GenBank/DDBJ databases">
        <title>The Coptis chinensis genome and diversification of protoberbering-type alkaloids.</title>
        <authorList>
            <person name="Wang B."/>
            <person name="Shu S."/>
            <person name="Song C."/>
            <person name="Liu Y."/>
        </authorList>
    </citation>
    <scope>NUCLEOTIDE SEQUENCE [LARGE SCALE GENOMIC DNA]</scope>
    <source>
        <strain evidence="1">HL-2020</strain>
        <tissue evidence="1">Leaf</tissue>
    </source>
</reference>
<accession>A0A835IUK7</accession>
<dbReference type="AlphaFoldDB" id="A0A835IUK7"/>
<dbReference type="Proteomes" id="UP000631114">
    <property type="component" value="Unassembled WGS sequence"/>
</dbReference>
<protein>
    <recommendedName>
        <fullName evidence="3">RNase H type-1 domain-containing protein</fullName>
    </recommendedName>
</protein>
<name>A0A835IUK7_9MAGN</name>
<keyword evidence="2" id="KW-1185">Reference proteome</keyword>